<dbReference type="PANTHER" id="PTHR33683:SF46">
    <property type="entry name" value="SUSHI DOMAIN-CONTAINING PROTEIN"/>
    <property type="match status" value="1"/>
</dbReference>
<gene>
    <name evidence="3" type="ORF">HJC23_007553</name>
</gene>
<keyword evidence="4" id="KW-1185">Reference proteome</keyword>
<dbReference type="AlphaFoldDB" id="A0ABD3QT93"/>
<keyword evidence="2" id="KW-0732">Signal</keyword>
<dbReference type="InterPro" id="IPR013783">
    <property type="entry name" value="Ig-like_fold"/>
</dbReference>
<feature type="compositionally biased region" description="Low complexity" evidence="1">
    <location>
        <begin position="787"/>
        <end position="826"/>
    </location>
</feature>
<dbReference type="InterPro" id="IPR036116">
    <property type="entry name" value="FN3_sf"/>
</dbReference>
<sequence>MKLRLLLPIASLPCTRAFVEPESTFGTLLIQAANATGEDGSYDTAFYGIHEIPLDESSGNLFESGAALQWHGATFDARSGKLANVDLRDPILPGGGEGNSLLWTVGFADSADGHAKPEDVAEWQAIAVDALQNWITLHQAELKIDPSELFLSSGHEGDTSVSTAVHNDGDMIQFSLQRTFKGLVVQGSRASATIKGGNLVNVGFENWGDIPSDFDVFPRISADEAYRALSHSTGNSLSRGETCKVKICCRTPTVFDCVSSLISNATVGETPEPISANGGLRSKTGKNAKLPEFGKGYTHSLVWKVCPKFEGQTVEMFEAYVDAKTSSIHSIRDTVEYFQAKGDIYPTSNDGNGLDGVLQPDWPMPFSQVGSEVTDTGGNYFKSGNQVAYLYGPYVKMSDKCGTGSLTQNGVIDWGGAGYGGNTHASRSGFYELNKIKEIARSHLPSNSWLKGQLLAVMNIQNTCNAFYNGNVNFYRKGNGCGNTGEIAAIFDHEWGHGMDQYDVASGISKPSGEGIADIYSALRLNDSCIGRGFFLSALCSGNGNPCLSCSGVRDIDYMKRKNKTPSTYSWAQKQCNNQVHCMGYVYSEAVWSLYKRKLQSSPYNYDDNTALEIVMRLTFIAAGNVGTWFSGSTPFGGCGTSSGYRQYLLADDDDGNLNNGTPHMQAIYSAFNDQEIACSSPPVQDSGCAGTPNLAPIVTSVAGDMRATLNWNAVGGASNYQVFRTEGVKGCNQGKVLLATLSSNTLTYTDAGLQNGREYYYVVIGKGSNPACFGPASSCATVIPSATATTPSPSKRPTSNPTPNPTNNTPNTSSPTTHPTSSGSPCGDGVCARQTNENPQTCPNDCIVQQLTLGSSSNGNAKAVMFTATAIDSASFASFGVFGNKSGNTLVEVYSRVGDYTGVEQNPNAWERCFSNTVQLVKNQVANIDILTCDTFTAAGNKRSFQVYVKNGMLIQNGVTATSNASIKIENGIFLKDRFNQKKGNAIMTGSLR</sequence>
<evidence type="ECO:0008006" key="5">
    <source>
        <dbReference type="Google" id="ProtNLM"/>
    </source>
</evidence>
<dbReference type="Gene3D" id="1.10.390.10">
    <property type="entry name" value="Neutral Protease Domain 2"/>
    <property type="match status" value="1"/>
</dbReference>
<comment type="caution">
    <text evidence="3">The sequence shown here is derived from an EMBL/GenBank/DDBJ whole genome shotgun (WGS) entry which is preliminary data.</text>
</comment>
<dbReference type="InterPro" id="IPR027268">
    <property type="entry name" value="Peptidase_M4/M1_CTD_sf"/>
</dbReference>
<dbReference type="PANTHER" id="PTHR33683">
    <property type="entry name" value="1, PUTATIVE-RELATED"/>
    <property type="match status" value="1"/>
</dbReference>
<feature type="chain" id="PRO_5044829366" description="Fibronectin type-III domain-containing protein" evidence="2">
    <location>
        <begin position="18"/>
        <end position="994"/>
    </location>
</feature>
<name>A0ABD3QT93_9STRA</name>
<reference evidence="3 4" key="1">
    <citation type="journal article" date="2020" name="G3 (Bethesda)">
        <title>Improved Reference Genome for Cyclotella cryptica CCMP332, a Model for Cell Wall Morphogenesis, Salinity Adaptation, and Lipid Production in Diatoms (Bacillariophyta).</title>
        <authorList>
            <person name="Roberts W.R."/>
            <person name="Downey K.M."/>
            <person name="Ruck E.C."/>
            <person name="Traller J.C."/>
            <person name="Alverson A.J."/>
        </authorList>
    </citation>
    <scope>NUCLEOTIDE SEQUENCE [LARGE SCALE GENOMIC DNA]</scope>
    <source>
        <strain evidence="3 4">CCMP332</strain>
    </source>
</reference>
<evidence type="ECO:0000313" key="4">
    <source>
        <dbReference type="Proteomes" id="UP001516023"/>
    </source>
</evidence>
<feature type="region of interest" description="Disordered" evidence="1">
    <location>
        <begin position="787"/>
        <end position="828"/>
    </location>
</feature>
<evidence type="ECO:0000256" key="1">
    <source>
        <dbReference type="SAM" id="MobiDB-lite"/>
    </source>
</evidence>
<feature type="signal peptide" evidence="2">
    <location>
        <begin position="1"/>
        <end position="17"/>
    </location>
</feature>
<protein>
    <recommendedName>
        <fullName evidence="5">Fibronectin type-III domain-containing protein</fullName>
    </recommendedName>
</protein>
<organism evidence="3 4">
    <name type="scientific">Cyclotella cryptica</name>
    <dbReference type="NCBI Taxonomy" id="29204"/>
    <lineage>
        <taxon>Eukaryota</taxon>
        <taxon>Sar</taxon>
        <taxon>Stramenopiles</taxon>
        <taxon>Ochrophyta</taxon>
        <taxon>Bacillariophyta</taxon>
        <taxon>Coscinodiscophyceae</taxon>
        <taxon>Thalassiosirophycidae</taxon>
        <taxon>Stephanodiscales</taxon>
        <taxon>Stephanodiscaceae</taxon>
        <taxon>Cyclotella</taxon>
    </lineage>
</organism>
<dbReference type="Gene3D" id="2.60.40.10">
    <property type="entry name" value="Immunoglobulins"/>
    <property type="match status" value="1"/>
</dbReference>
<accession>A0ABD3QT93</accession>
<proteinExistence type="predicted"/>
<evidence type="ECO:0000256" key="2">
    <source>
        <dbReference type="SAM" id="SignalP"/>
    </source>
</evidence>
<evidence type="ECO:0000313" key="3">
    <source>
        <dbReference type="EMBL" id="KAL3802776.1"/>
    </source>
</evidence>
<dbReference type="Proteomes" id="UP001516023">
    <property type="component" value="Unassembled WGS sequence"/>
</dbReference>
<dbReference type="SUPFAM" id="SSF55486">
    <property type="entry name" value="Metalloproteases ('zincins'), catalytic domain"/>
    <property type="match status" value="1"/>
</dbReference>
<dbReference type="SUPFAM" id="SSF49265">
    <property type="entry name" value="Fibronectin type III"/>
    <property type="match status" value="1"/>
</dbReference>
<dbReference type="EMBL" id="JABMIG020000017">
    <property type="protein sequence ID" value="KAL3802776.1"/>
    <property type="molecule type" value="Genomic_DNA"/>
</dbReference>